<dbReference type="InterPro" id="IPR026906">
    <property type="entry name" value="LRR_5"/>
</dbReference>
<proteinExistence type="predicted"/>
<dbReference type="SUPFAM" id="SSF52058">
    <property type="entry name" value="L domain-like"/>
    <property type="match status" value="2"/>
</dbReference>
<dbReference type="RefSeq" id="XP_001318789.1">
    <property type="nucleotide sequence ID" value="XM_001318754.1"/>
</dbReference>
<organism evidence="1 2">
    <name type="scientific">Trichomonas vaginalis (strain ATCC PRA-98 / G3)</name>
    <dbReference type="NCBI Taxonomy" id="412133"/>
    <lineage>
        <taxon>Eukaryota</taxon>
        <taxon>Metamonada</taxon>
        <taxon>Parabasalia</taxon>
        <taxon>Trichomonadida</taxon>
        <taxon>Trichomonadidae</taxon>
        <taxon>Trichomonas</taxon>
    </lineage>
</organism>
<protein>
    <submittedName>
        <fullName evidence="1">Surface antigen BspA-like</fullName>
    </submittedName>
</protein>
<dbReference type="PANTHER" id="PTHR45661">
    <property type="entry name" value="SURFACE ANTIGEN"/>
    <property type="match status" value="1"/>
</dbReference>
<reference evidence="1" key="2">
    <citation type="journal article" date="2007" name="Science">
        <title>Draft genome sequence of the sexually transmitted pathogen Trichomonas vaginalis.</title>
        <authorList>
            <person name="Carlton J.M."/>
            <person name="Hirt R.P."/>
            <person name="Silva J.C."/>
            <person name="Delcher A.L."/>
            <person name="Schatz M."/>
            <person name="Zhao Q."/>
            <person name="Wortman J.R."/>
            <person name="Bidwell S.L."/>
            <person name="Alsmark U.C.M."/>
            <person name="Besteiro S."/>
            <person name="Sicheritz-Ponten T."/>
            <person name="Noel C.J."/>
            <person name="Dacks J.B."/>
            <person name="Foster P.G."/>
            <person name="Simillion C."/>
            <person name="Van de Peer Y."/>
            <person name="Miranda-Saavedra D."/>
            <person name="Barton G.J."/>
            <person name="Westrop G.D."/>
            <person name="Mueller S."/>
            <person name="Dessi D."/>
            <person name="Fiori P.L."/>
            <person name="Ren Q."/>
            <person name="Paulsen I."/>
            <person name="Zhang H."/>
            <person name="Bastida-Corcuera F.D."/>
            <person name="Simoes-Barbosa A."/>
            <person name="Brown M.T."/>
            <person name="Hayes R.D."/>
            <person name="Mukherjee M."/>
            <person name="Okumura C.Y."/>
            <person name="Schneider R."/>
            <person name="Smith A.J."/>
            <person name="Vanacova S."/>
            <person name="Villalvazo M."/>
            <person name="Haas B.J."/>
            <person name="Pertea M."/>
            <person name="Feldblyum T.V."/>
            <person name="Utterback T.R."/>
            <person name="Shu C.L."/>
            <person name="Osoegawa K."/>
            <person name="de Jong P.J."/>
            <person name="Hrdy I."/>
            <person name="Horvathova L."/>
            <person name="Zubacova Z."/>
            <person name="Dolezal P."/>
            <person name="Malik S.B."/>
            <person name="Logsdon J.M. Jr."/>
            <person name="Henze K."/>
            <person name="Gupta A."/>
            <person name="Wang C.C."/>
            <person name="Dunne R.L."/>
            <person name="Upcroft J.A."/>
            <person name="Upcroft P."/>
            <person name="White O."/>
            <person name="Salzberg S.L."/>
            <person name="Tang P."/>
            <person name="Chiu C.-H."/>
            <person name="Lee Y.-S."/>
            <person name="Embley T.M."/>
            <person name="Coombs G.H."/>
            <person name="Mottram J.C."/>
            <person name="Tachezy J."/>
            <person name="Fraser-Liggett C.M."/>
            <person name="Johnson P.J."/>
        </authorList>
    </citation>
    <scope>NUCLEOTIDE SEQUENCE [LARGE SCALE GENOMIC DNA]</scope>
    <source>
        <strain evidence="1">G3</strain>
    </source>
</reference>
<gene>
    <name evidence="1" type="ORF">TVAG_069350</name>
</gene>
<dbReference type="Gene3D" id="3.80.10.10">
    <property type="entry name" value="Ribonuclease Inhibitor"/>
    <property type="match status" value="2"/>
</dbReference>
<sequence length="354" mass="38801">MDIVFPSNLTLIDSDAFSNIATLKSISFSSVKPLVINRESFINCSALKTMTFSCTNNISLGISCFSGCSSLEGINILLYVKQVSTSCFENSGIKSVTFESQKSSFDIIPSLFFKGCRGLSEIIIPPSIVTLGSECFSWTSIESITIPSSVEMISMQCFKDCRSLASITVDSSSQLSRIEYLSFENCFKLSTINRFESAGFICDGIAVYSIGYDRLVVYPPASTRAFFTLKDTINRVEDSAFLMCRNIESIMLPDSGITSIGRSAFRGCSSLKHISIPSSITSIGESAFTDCPLLRCGAVVQNKTRPFLFMLAQSGLHISISNTSDCFIQTCPFRCHQSNVVSIFSISVFILMYI</sequence>
<reference evidence="1" key="1">
    <citation type="submission" date="2006-10" db="EMBL/GenBank/DDBJ databases">
        <authorList>
            <person name="Amadeo P."/>
            <person name="Zhao Q."/>
            <person name="Wortman J."/>
            <person name="Fraser-Liggett C."/>
            <person name="Carlton J."/>
        </authorList>
    </citation>
    <scope>NUCLEOTIDE SEQUENCE</scope>
    <source>
        <strain evidence="1">G3</strain>
    </source>
</reference>
<dbReference type="KEGG" id="tva:4764433"/>
<dbReference type="VEuPathDB" id="TrichDB:TVAGG3_0004500"/>
<dbReference type="InParanoid" id="A2EL89"/>
<dbReference type="VEuPathDB" id="TrichDB:TVAG_069350"/>
<accession>A2EL89</accession>
<dbReference type="STRING" id="5722.A2EL89"/>
<dbReference type="SMR" id="A2EL89"/>
<name>A2EL89_TRIV3</name>
<dbReference type="EMBL" id="DS113420">
    <property type="protein sequence ID" value="EAY06566.1"/>
    <property type="molecule type" value="Genomic_DNA"/>
</dbReference>
<dbReference type="AlphaFoldDB" id="A2EL89"/>
<keyword evidence="2" id="KW-1185">Reference proteome</keyword>
<dbReference type="Pfam" id="PF13306">
    <property type="entry name" value="LRR_5"/>
    <property type="match status" value="2"/>
</dbReference>
<dbReference type="InterPro" id="IPR032675">
    <property type="entry name" value="LRR_dom_sf"/>
</dbReference>
<evidence type="ECO:0000313" key="1">
    <source>
        <dbReference type="EMBL" id="EAY06566.1"/>
    </source>
</evidence>
<dbReference type="Proteomes" id="UP000001542">
    <property type="component" value="Unassembled WGS sequence"/>
</dbReference>
<dbReference type="InterPro" id="IPR053139">
    <property type="entry name" value="Surface_bspA-like"/>
</dbReference>
<dbReference type="PANTHER" id="PTHR45661:SF3">
    <property type="entry name" value="IG-LIKE DOMAIN-CONTAINING PROTEIN"/>
    <property type="match status" value="1"/>
</dbReference>
<evidence type="ECO:0000313" key="2">
    <source>
        <dbReference type="Proteomes" id="UP000001542"/>
    </source>
</evidence>